<reference evidence="2" key="1">
    <citation type="submission" date="2021-02" db="EMBL/GenBank/DDBJ databases">
        <authorList>
            <person name="Nowell W R."/>
        </authorList>
    </citation>
    <scope>NUCLEOTIDE SEQUENCE</scope>
</reference>
<dbReference type="EMBL" id="CAJOAY010001594">
    <property type="protein sequence ID" value="CAF3863066.1"/>
    <property type="molecule type" value="Genomic_DNA"/>
</dbReference>
<dbReference type="EMBL" id="CAJNOE010000360">
    <property type="protein sequence ID" value="CAF1172660.1"/>
    <property type="molecule type" value="Genomic_DNA"/>
</dbReference>
<dbReference type="CDD" id="cd00413">
    <property type="entry name" value="Glyco_hydrolase_16"/>
    <property type="match status" value="1"/>
</dbReference>
<dbReference type="EMBL" id="CAJNON010000015">
    <property type="protein sequence ID" value="CAF0782018.1"/>
    <property type="molecule type" value="Genomic_DNA"/>
</dbReference>
<feature type="signal peptide" evidence="1">
    <location>
        <begin position="1"/>
        <end position="21"/>
    </location>
</feature>
<dbReference type="Proteomes" id="UP000663881">
    <property type="component" value="Unassembled WGS sequence"/>
</dbReference>
<feature type="chain" id="PRO_5036409242" description="GH16 domain-containing protein" evidence="1">
    <location>
        <begin position="22"/>
        <end position="243"/>
    </location>
</feature>
<dbReference type="Proteomes" id="UP000663891">
    <property type="component" value="Unassembled WGS sequence"/>
</dbReference>
<dbReference type="OrthoDB" id="9971178at2759"/>
<proteinExistence type="predicted"/>
<evidence type="ECO:0000313" key="5">
    <source>
        <dbReference type="Proteomes" id="UP000663891"/>
    </source>
</evidence>
<dbReference type="AlphaFoldDB" id="A0A813RD56"/>
<evidence type="ECO:0000313" key="2">
    <source>
        <dbReference type="EMBL" id="CAF0782018.1"/>
    </source>
</evidence>
<comment type="caution">
    <text evidence="2">The sequence shown here is derived from an EMBL/GenBank/DDBJ whole genome shotgun (WGS) entry which is preliminary data.</text>
</comment>
<dbReference type="Proteomes" id="UP000663860">
    <property type="component" value="Unassembled WGS sequence"/>
</dbReference>
<evidence type="ECO:0000313" key="4">
    <source>
        <dbReference type="EMBL" id="CAF3863066.1"/>
    </source>
</evidence>
<evidence type="ECO:0008006" key="6">
    <source>
        <dbReference type="Google" id="ProtNLM"/>
    </source>
</evidence>
<dbReference type="Gene3D" id="2.60.120.200">
    <property type="match status" value="1"/>
</dbReference>
<protein>
    <recommendedName>
        <fullName evidence="6">GH16 domain-containing protein</fullName>
    </recommendedName>
</protein>
<evidence type="ECO:0000313" key="3">
    <source>
        <dbReference type="EMBL" id="CAF1172660.1"/>
    </source>
</evidence>
<accession>A0A813RD56</accession>
<organism evidence="2 5">
    <name type="scientific">Adineta steineri</name>
    <dbReference type="NCBI Taxonomy" id="433720"/>
    <lineage>
        <taxon>Eukaryota</taxon>
        <taxon>Metazoa</taxon>
        <taxon>Spiralia</taxon>
        <taxon>Gnathifera</taxon>
        <taxon>Rotifera</taxon>
        <taxon>Eurotatoria</taxon>
        <taxon>Bdelloidea</taxon>
        <taxon>Adinetida</taxon>
        <taxon>Adinetidae</taxon>
        <taxon>Adineta</taxon>
    </lineage>
</organism>
<dbReference type="SUPFAM" id="SSF49899">
    <property type="entry name" value="Concanavalin A-like lectins/glucanases"/>
    <property type="match status" value="1"/>
</dbReference>
<name>A0A813RD56_9BILA</name>
<dbReference type="InterPro" id="IPR013320">
    <property type="entry name" value="ConA-like_dom_sf"/>
</dbReference>
<evidence type="ECO:0000256" key="1">
    <source>
        <dbReference type="SAM" id="SignalP"/>
    </source>
</evidence>
<keyword evidence="1" id="KW-0732">Signal</keyword>
<gene>
    <name evidence="3" type="ORF">IZO911_LOCUS26987</name>
    <name evidence="4" type="ORF">OKA104_LOCUS22150</name>
    <name evidence="2" type="ORF">VCS650_LOCUS2991</name>
</gene>
<sequence length="243" mass="27594">MRIIYTIITTLCLSMIALSSGQKTIQWSGYEWFLKEMQGAGPGPNDWKSDNVWVDADNKLHLKLHKSPTTGGWTCAELYSKVRFSFGTFRWFVEGAIDKFDTNVVLGLFTYGGIDGTNEIDIEMAKWGRTESEASNLFYTTYPHTLDVAKPVSSGTRISLQGTYTTHQFIWNSYNVVFQSQHGFMNSSHENIFYSYTTPIAFTSAMPHISAPLHMNLWAFQGRPPTDGQEVEIVIHNFKYIQA</sequence>